<comment type="caution">
    <text evidence="1">The sequence shown here is derived from an EMBL/GenBank/DDBJ whole genome shotgun (WGS) entry which is preliminary data.</text>
</comment>
<dbReference type="Proteomes" id="UP001161389">
    <property type="component" value="Unassembled WGS sequence"/>
</dbReference>
<name>A0AA37W7U9_9GAMM</name>
<dbReference type="EMBL" id="BSNM01000014">
    <property type="protein sequence ID" value="GLQ31798.1"/>
    <property type="molecule type" value="Genomic_DNA"/>
</dbReference>
<accession>A0AA37W7U9</accession>
<reference evidence="1" key="1">
    <citation type="journal article" date="2014" name="Int. J. Syst. Evol. Microbiol.">
        <title>Complete genome sequence of Corynebacterium casei LMG S-19264T (=DSM 44701T), isolated from a smear-ripened cheese.</title>
        <authorList>
            <consortium name="US DOE Joint Genome Institute (JGI-PGF)"/>
            <person name="Walter F."/>
            <person name="Albersmeier A."/>
            <person name="Kalinowski J."/>
            <person name="Ruckert C."/>
        </authorList>
    </citation>
    <scope>NUCLEOTIDE SEQUENCE</scope>
    <source>
        <strain evidence="1">NBRC 110071</strain>
    </source>
</reference>
<dbReference type="AlphaFoldDB" id="A0AA37W7U9"/>
<keyword evidence="2" id="KW-1185">Reference proteome</keyword>
<protein>
    <submittedName>
        <fullName evidence="1">Uncharacterized protein</fullName>
    </submittedName>
</protein>
<organism evidence="1 2">
    <name type="scientific">Litoribrevibacter albus</name>
    <dbReference type="NCBI Taxonomy" id="1473156"/>
    <lineage>
        <taxon>Bacteria</taxon>
        <taxon>Pseudomonadati</taxon>
        <taxon>Pseudomonadota</taxon>
        <taxon>Gammaproteobacteria</taxon>
        <taxon>Oceanospirillales</taxon>
        <taxon>Oceanospirillaceae</taxon>
        <taxon>Litoribrevibacter</taxon>
    </lineage>
</organism>
<evidence type="ECO:0000313" key="2">
    <source>
        <dbReference type="Proteomes" id="UP001161389"/>
    </source>
</evidence>
<proteinExistence type="predicted"/>
<dbReference type="RefSeq" id="WP_284381521.1">
    <property type="nucleotide sequence ID" value="NZ_BSNM01000014.1"/>
</dbReference>
<sequence length="119" mass="13757">MEILLAFCATLILLLALGLSLILSRKSFKRVDEQYFIDCLTRFESGMITSDEWLVFLSLPIKHDPWLESLKMELLEINEDCGVRTVTYIQLPATLMDKVGVERVKSVLEKVSQRPYKDF</sequence>
<gene>
    <name evidence="1" type="ORF">GCM10007876_22770</name>
</gene>
<reference evidence="1" key="2">
    <citation type="submission" date="2023-01" db="EMBL/GenBank/DDBJ databases">
        <title>Draft genome sequence of Litoribrevibacter albus strain NBRC 110071.</title>
        <authorList>
            <person name="Sun Q."/>
            <person name="Mori K."/>
        </authorList>
    </citation>
    <scope>NUCLEOTIDE SEQUENCE</scope>
    <source>
        <strain evidence="1">NBRC 110071</strain>
    </source>
</reference>
<evidence type="ECO:0000313" key="1">
    <source>
        <dbReference type="EMBL" id="GLQ31798.1"/>
    </source>
</evidence>